<keyword evidence="2" id="KW-1185">Reference proteome</keyword>
<proteinExistence type="predicted"/>
<dbReference type="EMBL" id="CP012850">
    <property type="protein sequence ID" value="ALI34511.1"/>
    <property type="molecule type" value="Genomic_DNA"/>
</dbReference>
<protein>
    <submittedName>
        <fullName evidence="1">Uncharacterized protein</fullName>
    </submittedName>
</protein>
<gene>
    <name evidence="1" type="ORF">NMY3_00297</name>
</gene>
<accession>A0A654LW95</accession>
<evidence type="ECO:0000313" key="2">
    <source>
        <dbReference type="Proteomes" id="UP000058925"/>
    </source>
</evidence>
<evidence type="ECO:0000313" key="1">
    <source>
        <dbReference type="EMBL" id="ALI34511.1"/>
    </source>
</evidence>
<dbReference type="AlphaFoldDB" id="A0A654LW95"/>
<name>A0A654LW95_9ARCH</name>
<dbReference type="KEGG" id="taa:NMY3_00297"/>
<dbReference type="Proteomes" id="UP000058925">
    <property type="component" value="Chromosome"/>
</dbReference>
<sequence length="65" mass="7368">MQYVMFACILSLIVAPIVNVNQELLSLDEIDKIFYNLTPGSIGGKENFDQNIEEIINLNSHNRSK</sequence>
<reference evidence="2" key="1">
    <citation type="submission" date="2015-10" db="EMBL/GenBank/DDBJ databases">
        <title>Niche specialization of a soil ammonia-oxidizing archaeon, Candidatus Nitrosocosmicus oleophilus.</title>
        <authorList>
            <person name="Jung M.-Y."/>
            <person name="Rhee S.-K."/>
        </authorList>
    </citation>
    <scope>NUCLEOTIDE SEQUENCE [LARGE SCALE GENOMIC DNA]</scope>
    <source>
        <strain evidence="2">MY3</strain>
    </source>
</reference>
<organism evidence="1 2">
    <name type="scientific">Candidatus Nitrosocosmicus oleophilus</name>
    <dbReference type="NCBI Taxonomy" id="1353260"/>
    <lineage>
        <taxon>Archaea</taxon>
        <taxon>Nitrososphaerota</taxon>
        <taxon>Nitrososphaeria</taxon>
        <taxon>Nitrososphaerales</taxon>
        <taxon>Nitrososphaeraceae</taxon>
        <taxon>Candidatus Nitrosocosmicus</taxon>
    </lineage>
</organism>